<dbReference type="InterPro" id="IPR051055">
    <property type="entry name" value="PIF1_helicase"/>
</dbReference>
<accession>A0A2G8K3F0</accession>
<dbReference type="Pfam" id="PF13245">
    <property type="entry name" value="AAA_19"/>
    <property type="match status" value="1"/>
</dbReference>
<dbReference type="AlphaFoldDB" id="A0A2G8K3F0"/>
<evidence type="ECO:0008006" key="3">
    <source>
        <dbReference type="Google" id="ProtNLM"/>
    </source>
</evidence>
<evidence type="ECO:0000313" key="1">
    <source>
        <dbReference type="EMBL" id="PIK42483.1"/>
    </source>
</evidence>
<organism evidence="1 2">
    <name type="scientific">Stichopus japonicus</name>
    <name type="common">Sea cucumber</name>
    <dbReference type="NCBI Taxonomy" id="307972"/>
    <lineage>
        <taxon>Eukaryota</taxon>
        <taxon>Metazoa</taxon>
        <taxon>Echinodermata</taxon>
        <taxon>Eleutherozoa</taxon>
        <taxon>Echinozoa</taxon>
        <taxon>Holothuroidea</taxon>
        <taxon>Aspidochirotacea</taxon>
        <taxon>Aspidochirotida</taxon>
        <taxon>Stichopodidae</taxon>
        <taxon>Apostichopus</taxon>
    </lineage>
</organism>
<protein>
    <recommendedName>
        <fullName evidence="3">ATP-dependent DNA helicase</fullName>
    </recommendedName>
</protein>
<dbReference type="OrthoDB" id="416437at2759"/>
<dbReference type="STRING" id="307972.A0A2G8K3F0"/>
<comment type="caution">
    <text evidence="1">The sequence shown here is derived from an EMBL/GenBank/DDBJ whole genome shotgun (WGS) entry which is preliminary data.</text>
</comment>
<dbReference type="EMBL" id="MRZV01000930">
    <property type="protein sequence ID" value="PIK42483.1"/>
    <property type="molecule type" value="Genomic_DNA"/>
</dbReference>
<evidence type="ECO:0000313" key="2">
    <source>
        <dbReference type="Proteomes" id="UP000230750"/>
    </source>
</evidence>
<keyword evidence="2" id="KW-1185">Reference proteome</keyword>
<dbReference type="Proteomes" id="UP000230750">
    <property type="component" value="Unassembled WGS sequence"/>
</dbReference>
<dbReference type="PANTHER" id="PTHR47642">
    <property type="entry name" value="ATP-DEPENDENT DNA HELICASE"/>
    <property type="match status" value="1"/>
</dbReference>
<dbReference type="InterPro" id="IPR027417">
    <property type="entry name" value="P-loop_NTPase"/>
</dbReference>
<sequence length="255" mass="29524">MENNPEKYYQGLLRLYLPHTKKELRNDASLTYEEYFQMGTVHYNHGFKPVKDIVGSNMKNFDEAWELASEQHHKVMMHGVTPRYWVQMVMLIKTQSMKKISTNHMTSISTQVENSLTTHDINFTHSIEQNFEQNVDTRYQSLNTNERKLFRYITSWCYQKINDRNTTPFHIFLTAGAGTGKSLLIECINHQSEKIFRTNLPSAAGVTVLLLTFTGTAAFNIHGQTIHSALSIRNTKMPYIPLGQDKLNTYMLTYA</sequence>
<dbReference type="SUPFAM" id="SSF52540">
    <property type="entry name" value="P-loop containing nucleoside triphosphate hydrolases"/>
    <property type="match status" value="1"/>
</dbReference>
<dbReference type="PANTHER" id="PTHR47642:SF5">
    <property type="entry name" value="ATP-DEPENDENT DNA HELICASE"/>
    <property type="match status" value="1"/>
</dbReference>
<gene>
    <name evidence="1" type="ORF">BSL78_20660</name>
</gene>
<dbReference type="Gene3D" id="3.40.50.300">
    <property type="entry name" value="P-loop containing nucleotide triphosphate hydrolases"/>
    <property type="match status" value="1"/>
</dbReference>
<name>A0A2G8K3F0_STIJA</name>
<reference evidence="1 2" key="1">
    <citation type="journal article" date="2017" name="PLoS Biol.">
        <title>The sea cucumber genome provides insights into morphological evolution and visceral regeneration.</title>
        <authorList>
            <person name="Zhang X."/>
            <person name="Sun L."/>
            <person name="Yuan J."/>
            <person name="Sun Y."/>
            <person name="Gao Y."/>
            <person name="Zhang L."/>
            <person name="Li S."/>
            <person name="Dai H."/>
            <person name="Hamel J.F."/>
            <person name="Liu C."/>
            <person name="Yu Y."/>
            <person name="Liu S."/>
            <person name="Lin W."/>
            <person name="Guo K."/>
            <person name="Jin S."/>
            <person name="Xu P."/>
            <person name="Storey K.B."/>
            <person name="Huan P."/>
            <person name="Zhang T."/>
            <person name="Zhou Y."/>
            <person name="Zhang J."/>
            <person name="Lin C."/>
            <person name="Li X."/>
            <person name="Xing L."/>
            <person name="Huo D."/>
            <person name="Sun M."/>
            <person name="Wang L."/>
            <person name="Mercier A."/>
            <person name="Li F."/>
            <person name="Yang H."/>
            <person name="Xiang J."/>
        </authorList>
    </citation>
    <scope>NUCLEOTIDE SEQUENCE [LARGE SCALE GENOMIC DNA]</scope>
    <source>
        <strain evidence="1">Shaxun</strain>
        <tissue evidence="1">Muscle</tissue>
    </source>
</reference>
<proteinExistence type="predicted"/>